<gene>
    <name evidence="2" type="ORF">QOZ88_04520</name>
</gene>
<dbReference type="EMBL" id="JASNFN010000003">
    <property type="protein sequence ID" value="MDP5181891.1"/>
    <property type="molecule type" value="Genomic_DNA"/>
</dbReference>
<dbReference type="InterPro" id="IPR002347">
    <property type="entry name" value="SDR_fam"/>
</dbReference>
<evidence type="ECO:0000313" key="2">
    <source>
        <dbReference type="EMBL" id="MDP5181891.1"/>
    </source>
</evidence>
<dbReference type="PRINTS" id="PR00081">
    <property type="entry name" value="GDHRDH"/>
</dbReference>
<dbReference type="InterPro" id="IPR036291">
    <property type="entry name" value="NAD(P)-bd_dom_sf"/>
</dbReference>
<dbReference type="GO" id="GO:0016787">
    <property type="term" value="F:hydrolase activity"/>
    <property type="evidence" value="ECO:0007669"/>
    <property type="project" value="UniProtKB-KW"/>
</dbReference>
<dbReference type="PRINTS" id="PR00080">
    <property type="entry name" value="SDRFAMILY"/>
</dbReference>
<dbReference type="Proteomes" id="UP001233673">
    <property type="component" value="Unassembled WGS sequence"/>
</dbReference>
<organism evidence="2 3">
    <name type="scientific">Blastococcus carthaginiensis</name>
    <dbReference type="NCBI Taxonomy" id="3050034"/>
    <lineage>
        <taxon>Bacteria</taxon>
        <taxon>Bacillati</taxon>
        <taxon>Actinomycetota</taxon>
        <taxon>Actinomycetes</taxon>
        <taxon>Geodermatophilales</taxon>
        <taxon>Geodermatophilaceae</taxon>
        <taxon>Blastococcus</taxon>
    </lineage>
</organism>
<keyword evidence="3" id="KW-1185">Reference proteome</keyword>
<dbReference type="EC" id="1.-.-.-" evidence="2"/>
<protein>
    <submittedName>
        <fullName evidence="2">SDR family oxidoreductase</fullName>
        <ecNumber evidence="2">1.-.-.-</ecNumber>
    </submittedName>
</protein>
<dbReference type="CDD" id="cd05233">
    <property type="entry name" value="SDR_c"/>
    <property type="match status" value="1"/>
</dbReference>
<dbReference type="Gene3D" id="3.40.50.720">
    <property type="entry name" value="NAD(P)-binding Rossmann-like Domain"/>
    <property type="match status" value="1"/>
</dbReference>
<keyword evidence="2" id="KW-0378">Hydrolase</keyword>
<dbReference type="PROSITE" id="PS00061">
    <property type="entry name" value="ADH_SHORT"/>
    <property type="match status" value="1"/>
</dbReference>
<accession>A0ABT9I8I8</accession>
<dbReference type="PANTHER" id="PTHR42760:SF50">
    <property type="entry name" value="SHORT-CHAIN DEHYDROGENASE-RELATED"/>
    <property type="match status" value="1"/>
</dbReference>
<comment type="similarity">
    <text evidence="1">Belongs to the short-chain dehydrogenases/reductases (SDR) family.</text>
</comment>
<dbReference type="InterPro" id="IPR020904">
    <property type="entry name" value="Sc_DH/Rdtase_CS"/>
</dbReference>
<comment type="caution">
    <text evidence="2">The sequence shown here is derived from an EMBL/GenBank/DDBJ whole genome shotgun (WGS) entry which is preliminary data.</text>
</comment>
<keyword evidence="2" id="KW-0560">Oxidoreductase</keyword>
<proteinExistence type="inferred from homology"/>
<dbReference type="SUPFAM" id="SSF51735">
    <property type="entry name" value="NAD(P)-binding Rossmann-fold domains"/>
    <property type="match status" value="1"/>
</dbReference>
<dbReference type="PANTHER" id="PTHR42760">
    <property type="entry name" value="SHORT-CHAIN DEHYDROGENASES/REDUCTASES FAMILY MEMBER"/>
    <property type="match status" value="1"/>
</dbReference>
<reference evidence="3" key="1">
    <citation type="submission" date="2023-05" db="EMBL/GenBank/DDBJ databases">
        <title>Draft genome of Pseudofrankia sp. BMG5.37.</title>
        <authorList>
            <person name="Gtari M."/>
            <person name="Ghodhbane F."/>
            <person name="Sbissi I."/>
        </authorList>
    </citation>
    <scope>NUCLEOTIDE SEQUENCE [LARGE SCALE GENOMIC DNA]</scope>
    <source>
        <strain evidence="3">BMG 814</strain>
    </source>
</reference>
<evidence type="ECO:0000256" key="1">
    <source>
        <dbReference type="ARBA" id="ARBA00006484"/>
    </source>
</evidence>
<dbReference type="Pfam" id="PF13561">
    <property type="entry name" value="adh_short_C2"/>
    <property type="match status" value="1"/>
</dbReference>
<sequence>MEHEIVRDRFTGTAVLLTGAGSGIGRATALRLVAEGAEVFAVDASERGLAATVAAASGPGRILPHVADVSDEAAVVAAVSGAVAALEKLDALVNVAGIHRTTPIGTLAVEDLRALFDVNVVGTALFCREALRHLPAGGVIVNTASSSASHGNPYMTAYSATKGAVLAFSLSLASEVIGRGIRVLVVSPGSTATPLTAGVQFEGLDARYYSRIVSPLGTGRPEQIAATIAFAASRDASYLTGVDLRVDGGSHI</sequence>
<dbReference type="RefSeq" id="WP_305998599.1">
    <property type="nucleotide sequence ID" value="NZ_JASNFN010000003.1"/>
</dbReference>
<dbReference type="GO" id="GO:0016491">
    <property type="term" value="F:oxidoreductase activity"/>
    <property type="evidence" value="ECO:0007669"/>
    <property type="project" value="UniProtKB-KW"/>
</dbReference>
<evidence type="ECO:0000313" key="3">
    <source>
        <dbReference type="Proteomes" id="UP001233673"/>
    </source>
</evidence>
<name>A0ABT9I8I8_9ACTN</name>